<protein>
    <submittedName>
        <fullName evidence="2">Uncharacterized protein</fullName>
    </submittedName>
</protein>
<keyword evidence="1" id="KW-1185">Reference proteome</keyword>
<accession>A0AAF3EXW7</accession>
<evidence type="ECO:0000313" key="1">
    <source>
        <dbReference type="Proteomes" id="UP000887575"/>
    </source>
</evidence>
<sequence length="89" mass="10350">MFCSSAFFVCKRHIVDGAKEMQEKKVKAFRDRDITQRPPCESANLQASRHPEMREILRAERCLEVTPLARRLGFRQKTFHDLEVSAKDG</sequence>
<proteinExistence type="predicted"/>
<name>A0AAF3EXW7_9BILA</name>
<reference evidence="2" key="1">
    <citation type="submission" date="2024-02" db="UniProtKB">
        <authorList>
            <consortium name="WormBaseParasite"/>
        </authorList>
    </citation>
    <scope>IDENTIFICATION</scope>
</reference>
<dbReference type="AlphaFoldDB" id="A0AAF3EXW7"/>
<dbReference type="WBParaSite" id="MBELARI_LOCUS18934">
    <property type="protein sequence ID" value="MBELARI_LOCUS18934"/>
    <property type="gene ID" value="MBELARI_LOCUS18934"/>
</dbReference>
<dbReference type="Proteomes" id="UP000887575">
    <property type="component" value="Unassembled WGS sequence"/>
</dbReference>
<organism evidence="1 2">
    <name type="scientific">Mesorhabditis belari</name>
    <dbReference type="NCBI Taxonomy" id="2138241"/>
    <lineage>
        <taxon>Eukaryota</taxon>
        <taxon>Metazoa</taxon>
        <taxon>Ecdysozoa</taxon>
        <taxon>Nematoda</taxon>
        <taxon>Chromadorea</taxon>
        <taxon>Rhabditida</taxon>
        <taxon>Rhabditina</taxon>
        <taxon>Rhabditomorpha</taxon>
        <taxon>Rhabditoidea</taxon>
        <taxon>Rhabditidae</taxon>
        <taxon>Mesorhabditinae</taxon>
        <taxon>Mesorhabditis</taxon>
    </lineage>
</organism>
<evidence type="ECO:0000313" key="2">
    <source>
        <dbReference type="WBParaSite" id="MBELARI_LOCUS18934"/>
    </source>
</evidence>